<dbReference type="AlphaFoldDB" id="A0A151RKV0"/>
<dbReference type="Proteomes" id="UP000075243">
    <property type="component" value="Unassembled WGS sequence"/>
</dbReference>
<sequence>VGPEGLVHVLAVEQVQRQLQPLRHQRRKQEEAKRHHFEHQQLLRHVQARVARRPVLQAPLARRRQRQAHEHRDREERVHVHEPVQRRHVHARRGGRARGGCPSRHSLACVRVILLRVLL</sequence>
<feature type="non-terminal residue" evidence="2">
    <location>
        <position position="1"/>
    </location>
</feature>
<gene>
    <name evidence="2" type="ORF">KK1_035454</name>
</gene>
<evidence type="ECO:0000313" key="2">
    <source>
        <dbReference type="EMBL" id="KYP43123.1"/>
    </source>
</evidence>
<evidence type="ECO:0000313" key="3">
    <source>
        <dbReference type="Proteomes" id="UP000075243"/>
    </source>
</evidence>
<feature type="region of interest" description="Disordered" evidence="1">
    <location>
        <begin position="54"/>
        <end position="78"/>
    </location>
</feature>
<feature type="compositionally biased region" description="Basic and acidic residues" evidence="1">
    <location>
        <begin position="67"/>
        <end position="78"/>
    </location>
</feature>
<evidence type="ECO:0000256" key="1">
    <source>
        <dbReference type="SAM" id="MobiDB-lite"/>
    </source>
</evidence>
<protein>
    <submittedName>
        <fullName evidence="2">Uncharacterized protein</fullName>
    </submittedName>
</protein>
<dbReference type="EMBL" id="KQ483683">
    <property type="protein sequence ID" value="KYP43123.1"/>
    <property type="molecule type" value="Genomic_DNA"/>
</dbReference>
<organism evidence="2 3">
    <name type="scientific">Cajanus cajan</name>
    <name type="common">Pigeon pea</name>
    <name type="synonym">Cajanus indicus</name>
    <dbReference type="NCBI Taxonomy" id="3821"/>
    <lineage>
        <taxon>Eukaryota</taxon>
        <taxon>Viridiplantae</taxon>
        <taxon>Streptophyta</taxon>
        <taxon>Embryophyta</taxon>
        <taxon>Tracheophyta</taxon>
        <taxon>Spermatophyta</taxon>
        <taxon>Magnoliopsida</taxon>
        <taxon>eudicotyledons</taxon>
        <taxon>Gunneridae</taxon>
        <taxon>Pentapetalae</taxon>
        <taxon>rosids</taxon>
        <taxon>fabids</taxon>
        <taxon>Fabales</taxon>
        <taxon>Fabaceae</taxon>
        <taxon>Papilionoideae</taxon>
        <taxon>50 kb inversion clade</taxon>
        <taxon>NPAAA clade</taxon>
        <taxon>indigoferoid/millettioid clade</taxon>
        <taxon>Phaseoleae</taxon>
        <taxon>Cajanus</taxon>
    </lineage>
</organism>
<dbReference type="Gramene" id="C.cajan_35439.t">
    <property type="protein sequence ID" value="C.cajan_35439.t.cds1"/>
    <property type="gene ID" value="C.cajan_35439"/>
</dbReference>
<keyword evidence="3" id="KW-1185">Reference proteome</keyword>
<accession>A0A151RKV0</accession>
<reference evidence="2" key="1">
    <citation type="journal article" date="2012" name="Nat. Biotechnol.">
        <title>Draft genome sequence of pigeonpea (Cajanus cajan), an orphan legume crop of resource-poor farmers.</title>
        <authorList>
            <person name="Varshney R.K."/>
            <person name="Chen W."/>
            <person name="Li Y."/>
            <person name="Bharti A.K."/>
            <person name="Saxena R.K."/>
            <person name="Schlueter J.A."/>
            <person name="Donoghue M.T."/>
            <person name="Azam S."/>
            <person name="Fan G."/>
            <person name="Whaley A.M."/>
            <person name="Farmer A.D."/>
            <person name="Sheridan J."/>
            <person name="Iwata A."/>
            <person name="Tuteja R."/>
            <person name="Penmetsa R.V."/>
            <person name="Wu W."/>
            <person name="Upadhyaya H.D."/>
            <person name="Yang S.P."/>
            <person name="Shah T."/>
            <person name="Saxena K.B."/>
            <person name="Michael T."/>
            <person name="McCombie W.R."/>
            <person name="Yang B."/>
            <person name="Zhang G."/>
            <person name="Yang H."/>
            <person name="Wang J."/>
            <person name="Spillane C."/>
            <person name="Cook D.R."/>
            <person name="May G.D."/>
            <person name="Xu X."/>
            <person name="Jackson S.A."/>
        </authorList>
    </citation>
    <scope>NUCLEOTIDE SEQUENCE [LARGE SCALE GENOMIC DNA]</scope>
</reference>
<proteinExistence type="predicted"/>
<name>A0A151RKV0_CAJCA</name>